<feature type="transmembrane region" description="Helical" evidence="1">
    <location>
        <begin position="123"/>
        <end position="145"/>
    </location>
</feature>
<gene>
    <name evidence="2" type="ORF">ACFSX4_14225</name>
</gene>
<dbReference type="EMBL" id="JBHUOQ010000007">
    <property type="protein sequence ID" value="MFD2831628.1"/>
    <property type="molecule type" value="Genomic_DNA"/>
</dbReference>
<protein>
    <recommendedName>
        <fullName evidence="4">ABC transporter permease</fullName>
    </recommendedName>
</protein>
<keyword evidence="1" id="KW-0812">Transmembrane</keyword>
<sequence>MINKIQAVIARDAKECLHNMGLLTTIIMPLLMALLFARTGSAAGPEVSNMMFYIVLGVTFAAMTSSIGISLLADENEHRTMDKFIRKRSDMTANVIGKSILLMLITAVTVFLIIIIFNEIPAMTLEVVSGLILLAFFFLFMTLGFGLISETLAVTSIYIIVMLLVFGMGPYADLFFRAGDNIIITLLTYTPLYQNIRIHTGEFLQPVLVLLMWNAAALIFFMMAFNKKVKTI</sequence>
<keyword evidence="3" id="KW-1185">Reference proteome</keyword>
<keyword evidence="1" id="KW-1133">Transmembrane helix</keyword>
<proteinExistence type="predicted"/>
<organism evidence="2 3">
    <name type="scientific">Corticicoccus populi</name>
    <dbReference type="NCBI Taxonomy" id="1812821"/>
    <lineage>
        <taxon>Bacteria</taxon>
        <taxon>Bacillati</taxon>
        <taxon>Bacillota</taxon>
        <taxon>Bacilli</taxon>
        <taxon>Bacillales</taxon>
        <taxon>Staphylococcaceae</taxon>
        <taxon>Corticicoccus</taxon>
    </lineage>
</organism>
<feature type="transmembrane region" description="Helical" evidence="1">
    <location>
        <begin position="203"/>
        <end position="225"/>
    </location>
</feature>
<name>A0ABW5X2L0_9STAP</name>
<comment type="caution">
    <text evidence="2">The sequence shown here is derived from an EMBL/GenBank/DDBJ whole genome shotgun (WGS) entry which is preliminary data.</text>
</comment>
<feature type="transmembrane region" description="Helical" evidence="1">
    <location>
        <begin position="50"/>
        <end position="74"/>
    </location>
</feature>
<reference evidence="3" key="1">
    <citation type="journal article" date="2019" name="Int. J. Syst. Evol. Microbiol.">
        <title>The Global Catalogue of Microorganisms (GCM) 10K type strain sequencing project: providing services to taxonomists for standard genome sequencing and annotation.</title>
        <authorList>
            <consortium name="The Broad Institute Genomics Platform"/>
            <consortium name="The Broad Institute Genome Sequencing Center for Infectious Disease"/>
            <person name="Wu L."/>
            <person name="Ma J."/>
        </authorList>
    </citation>
    <scope>NUCLEOTIDE SEQUENCE [LARGE SCALE GENOMIC DNA]</scope>
    <source>
        <strain evidence="3">KCTC 33575</strain>
    </source>
</reference>
<dbReference type="Proteomes" id="UP001597519">
    <property type="component" value="Unassembled WGS sequence"/>
</dbReference>
<evidence type="ECO:0008006" key="4">
    <source>
        <dbReference type="Google" id="ProtNLM"/>
    </source>
</evidence>
<evidence type="ECO:0000313" key="2">
    <source>
        <dbReference type="EMBL" id="MFD2831628.1"/>
    </source>
</evidence>
<keyword evidence="1" id="KW-0472">Membrane</keyword>
<evidence type="ECO:0000256" key="1">
    <source>
        <dbReference type="SAM" id="Phobius"/>
    </source>
</evidence>
<feature type="transmembrane region" description="Helical" evidence="1">
    <location>
        <begin position="20"/>
        <end position="38"/>
    </location>
</feature>
<evidence type="ECO:0000313" key="3">
    <source>
        <dbReference type="Proteomes" id="UP001597519"/>
    </source>
</evidence>
<dbReference type="RefSeq" id="WP_377775958.1">
    <property type="nucleotide sequence ID" value="NZ_JBHUOQ010000007.1"/>
</dbReference>
<feature type="transmembrane region" description="Helical" evidence="1">
    <location>
        <begin position="152"/>
        <end position="172"/>
    </location>
</feature>
<feature type="transmembrane region" description="Helical" evidence="1">
    <location>
        <begin position="95"/>
        <end position="117"/>
    </location>
</feature>
<accession>A0ABW5X2L0</accession>